<evidence type="ECO:0000256" key="3">
    <source>
        <dbReference type="ARBA" id="ARBA00022496"/>
    </source>
</evidence>
<dbReference type="Gene3D" id="3.40.50.300">
    <property type="entry name" value="P-loop containing nucleotide triphosphate hydrolases"/>
    <property type="match status" value="1"/>
</dbReference>
<dbReference type="PANTHER" id="PTHR42781:SF4">
    <property type="entry name" value="SPERMIDINE_PUTRESCINE IMPORT ATP-BINDING PROTEIN POTA"/>
    <property type="match status" value="1"/>
</dbReference>
<reference evidence="10 11" key="1">
    <citation type="submission" date="2012-04" db="EMBL/GenBank/DDBJ databases">
        <authorList>
            <person name="Harkins D.M."/>
            <person name="Madupu R."/>
            <person name="Durkin A.S."/>
            <person name="Torralba M."/>
            <person name="Methe B."/>
            <person name="Sutton G.G."/>
            <person name="Nelson K.E."/>
        </authorList>
    </citation>
    <scope>NUCLEOTIDE SEQUENCE [LARGE SCALE GENOMIC DNA]</scope>
    <source>
        <strain evidence="10 11">VK64</strain>
    </source>
</reference>
<keyword evidence="6" id="KW-0408">Iron</keyword>
<dbReference type="InterPro" id="IPR003439">
    <property type="entry name" value="ABC_transporter-like_ATP-bd"/>
</dbReference>
<evidence type="ECO:0000256" key="6">
    <source>
        <dbReference type="ARBA" id="ARBA00023004"/>
    </source>
</evidence>
<protein>
    <submittedName>
        <fullName evidence="10">Spermidine/putrescine ABC transporter, ATP-binding protein PotA family protein</fullName>
    </submittedName>
</protein>
<keyword evidence="4" id="KW-0547">Nucleotide-binding</keyword>
<accession>I2NUE5</accession>
<dbReference type="Proteomes" id="UP000004473">
    <property type="component" value="Unassembled WGS sequence"/>
</dbReference>
<dbReference type="InterPro" id="IPR015853">
    <property type="entry name" value="ABC_transpr_FbpC"/>
</dbReference>
<dbReference type="PROSITE" id="PS50893">
    <property type="entry name" value="ABC_TRANSPORTER_2"/>
    <property type="match status" value="1"/>
</dbReference>
<dbReference type="AlphaFoldDB" id="I2NUE5"/>
<dbReference type="EMBL" id="AJMT01000068">
    <property type="protein sequence ID" value="EIG29456.1"/>
    <property type="molecule type" value="Genomic_DNA"/>
</dbReference>
<dbReference type="SMART" id="SM00382">
    <property type="entry name" value="AAA"/>
    <property type="match status" value="1"/>
</dbReference>
<dbReference type="Pfam" id="PF00005">
    <property type="entry name" value="ABC_tran"/>
    <property type="match status" value="1"/>
</dbReference>
<feature type="domain" description="ABC transporter" evidence="9">
    <location>
        <begin position="29"/>
        <end position="259"/>
    </location>
</feature>
<dbReference type="GO" id="GO:0015697">
    <property type="term" value="P:quaternary ammonium group transport"/>
    <property type="evidence" value="ECO:0007669"/>
    <property type="project" value="UniProtKB-ARBA"/>
</dbReference>
<evidence type="ECO:0000256" key="4">
    <source>
        <dbReference type="ARBA" id="ARBA00022741"/>
    </source>
</evidence>
<keyword evidence="1" id="KW-0813">Transport</keyword>
<dbReference type="CDD" id="cd03259">
    <property type="entry name" value="ABC_Carb_Solutes_like"/>
    <property type="match status" value="1"/>
</dbReference>
<dbReference type="SUPFAM" id="SSF52540">
    <property type="entry name" value="P-loop containing nucleoside triphosphate hydrolases"/>
    <property type="match status" value="1"/>
</dbReference>
<dbReference type="GO" id="GO:0015408">
    <property type="term" value="F:ABC-type ferric iron transporter activity"/>
    <property type="evidence" value="ECO:0007669"/>
    <property type="project" value="InterPro"/>
</dbReference>
<name>I2NUE5_NEISI</name>
<dbReference type="InterPro" id="IPR027417">
    <property type="entry name" value="P-loop_NTPase"/>
</dbReference>
<dbReference type="GO" id="GO:0016020">
    <property type="term" value="C:membrane"/>
    <property type="evidence" value="ECO:0007669"/>
    <property type="project" value="InterPro"/>
</dbReference>
<dbReference type="InterPro" id="IPR050093">
    <property type="entry name" value="ABC_SmlMolc_Importer"/>
</dbReference>
<dbReference type="FunFam" id="3.40.50.300:FF:000425">
    <property type="entry name" value="Probable ABC transporter, ATP-binding subunit"/>
    <property type="match status" value="1"/>
</dbReference>
<organism evidence="10 11">
    <name type="scientific">Neisseria sicca VK64</name>
    <dbReference type="NCBI Taxonomy" id="1095748"/>
    <lineage>
        <taxon>Bacteria</taxon>
        <taxon>Pseudomonadati</taxon>
        <taxon>Pseudomonadota</taxon>
        <taxon>Betaproteobacteria</taxon>
        <taxon>Neisseriales</taxon>
        <taxon>Neisseriaceae</taxon>
        <taxon>Neisseria</taxon>
    </lineage>
</organism>
<dbReference type="InterPro" id="IPR003593">
    <property type="entry name" value="AAA+_ATPase"/>
</dbReference>
<keyword evidence="7" id="KW-0406">Ion transport</keyword>
<gene>
    <name evidence="10" type="ORF">HMPREF1051_2315</name>
</gene>
<dbReference type="InterPro" id="IPR017871">
    <property type="entry name" value="ABC_transporter-like_CS"/>
</dbReference>
<evidence type="ECO:0000256" key="5">
    <source>
        <dbReference type="ARBA" id="ARBA00022840"/>
    </source>
</evidence>
<evidence type="ECO:0000313" key="11">
    <source>
        <dbReference type="Proteomes" id="UP000004473"/>
    </source>
</evidence>
<proteinExistence type="predicted"/>
<dbReference type="PATRIC" id="fig|1095748.3.peg.919"/>
<evidence type="ECO:0000259" key="9">
    <source>
        <dbReference type="PROSITE" id="PS50893"/>
    </source>
</evidence>
<keyword evidence="8" id="KW-0472">Membrane</keyword>
<dbReference type="GO" id="GO:0016887">
    <property type="term" value="F:ATP hydrolysis activity"/>
    <property type="evidence" value="ECO:0007669"/>
    <property type="project" value="InterPro"/>
</dbReference>
<keyword evidence="5 10" id="KW-0067">ATP-binding</keyword>
<sequence length="339" mass="37415">MQKIKQYKTINAPPFPFPDSRKGRLKPMLRLTDICKRFDSKTVADRISLTVSAGETLAVLGRSGCGKSTLLKIIAGIVKPDSGEVWLDGQDITAVPPEKRNVSLMFQDYALFPHLTAQENVGFGLKMRRLPQAEIEAQTMQALRDIGLENEARRKPGSLSGGEQQRLALARALIIKPSLLLLDEAFSSLDTHLRHSLYRLTDESIRRQNIPAVLVTHSPEEAAALADHIALMHEGRILQYGTPAELFRRPADAQAARLLGLPNTNDARHIPTHAIRPDPQGTPCRILSLTPLPDSLRLTFAHPEYGELTTLLPAGQLPAGDTVPIHIDKGQIVWFEPSQ</sequence>
<evidence type="ECO:0000256" key="2">
    <source>
        <dbReference type="ARBA" id="ARBA00022475"/>
    </source>
</evidence>
<evidence type="ECO:0000256" key="1">
    <source>
        <dbReference type="ARBA" id="ARBA00022448"/>
    </source>
</evidence>
<evidence type="ECO:0000313" key="10">
    <source>
        <dbReference type="EMBL" id="EIG29456.1"/>
    </source>
</evidence>
<evidence type="ECO:0000256" key="8">
    <source>
        <dbReference type="ARBA" id="ARBA00023136"/>
    </source>
</evidence>
<comment type="caution">
    <text evidence="10">The sequence shown here is derived from an EMBL/GenBank/DDBJ whole genome shotgun (WGS) entry which is preliminary data.</text>
</comment>
<dbReference type="GO" id="GO:0005524">
    <property type="term" value="F:ATP binding"/>
    <property type="evidence" value="ECO:0007669"/>
    <property type="project" value="UniProtKB-KW"/>
</dbReference>
<keyword evidence="2" id="KW-1003">Cell membrane</keyword>
<dbReference type="PANTHER" id="PTHR42781">
    <property type="entry name" value="SPERMIDINE/PUTRESCINE IMPORT ATP-BINDING PROTEIN POTA"/>
    <property type="match status" value="1"/>
</dbReference>
<keyword evidence="3" id="KW-0410">Iron transport</keyword>
<dbReference type="PROSITE" id="PS00211">
    <property type="entry name" value="ABC_TRANSPORTER_1"/>
    <property type="match status" value="1"/>
</dbReference>
<evidence type="ECO:0000256" key="7">
    <source>
        <dbReference type="ARBA" id="ARBA00023065"/>
    </source>
</evidence>